<dbReference type="Gene3D" id="3.40.50.1860">
    <property type="match status" value="2"/>
</dbReference>
<dbReference type="InterPro" id="IPR015942">
    <property type="entry name" value="Asp/Glu/hydantoin_racemase"/>
</dbReference>
<evidence type="ECO:0000313" key="8">
    <source>
        <dbReference type="EMBL" id="UZD53914.1"/>
    </source>
</evidence>
<keyword evidence="9" id="KW-1185">Reference proteome</keyword>
<feature type="binding site" evidence="7">
    <location>
        <begin position="47"/>
        <end position="48"/>
    </location>
    <ligand>
        <name>substrate</name>
    </ligand>
</feature>
<dbReference type="GO" id="GO:0008881">
    <property type="term" value="F:glutamate racemase activity"/>
    <property type="evidence" value="ECO:0007669"/>
    <property type="project" value="UniProtKB-EC"/>
</dbReference>
<keyword evidence="6 7" id="KW-0961">Cell wall biogenesis/degradation</keyword>
<dbReference type="RefSeq" id="WP_264891483.1">
    <property type="nucleotide sequence ID" value="NZ_CP110257.1"/>
</dbReference>
<dbReference type="EC" id="5.1.1.3" evidence="2 7"/>
<feature type="active site" description="Proton donor/acceptor" evidence="7">
    <location>
        <position position="189"/>
    </location>
</feature>
<comment type="pathway">
    <text evidence="7">Cell wall biogenesis; peptidoglycan biosynthesis.</text>
</comment>
<dbReference type="Proteomes" id="UP001163266">
    <property type="component" value="Chromosome"/>
</dbReference>
<dbReference type="EMBL" id="CP110257">
    <property type="protein sequence ID" value="UZD53914.1"/>
    <property type="molecule type" value="Genomic_DNA"/>
</dbReference>
<feature type="active site" description="Proton donor/acceptor" evidence="7">
    <location>
        <position position="78"/>
    </location>
</feature>
<dbReference type="HAMAP" id="MF_00258">
    <property type="entry name" value="Glu_racemase"/>
    <property type="match status" value="1"/>
</dbReference>
<protein>
    <recommendedName>
        <fullName evidence="2 7">Glutamate racemase</fullName>
        <ecNumber evidence="2 7">5.1.1.3</ecNumber>
    </recommendedName>
</protein>
<dbReference type="InterPro" id="IPR018187">
    <property type="entry name" value="Asp/Glu_racemase_AS_1"/>
</dbReference>
<keyword evidence="4 7" id="KW-0573">Peptidoglycan synthesis</keyword>
<keyword evidence="5 7" id="KW-0413">Isomerase</keyword>
<evidence type="ECO:0000256" key="6">
    <source>
        <dbReference type="ARBA" id="ARBA00023316"/>
    </source>
</evidence>
<dbReference type="NCBIfam" id="TIGR00067">
    <property type="entry name" value="glut_race"/>
    <property type="match status" value="1"/>
</dbReference>
<feature type="binding site" evidence="7">
    <location>
        <begin position="79"/>
        <end position="80"/>
    </location>
    <ligand>
        <name>substrate</name>
    </ligand>
</feature>
<proteinExistence type="inferred from homology"/>
<comment type="function">
    <text evidence="7">Provides the (R)-glutamate required for cell wall biosynthesis.</text>
</comment>
<keyword evidence="3 7" id="KW-0133">Cell shape</keyword>
<dbReference type="InterPro" id="IPR004391">
    <property type="entry name" value="Glu_race"/>
</dbReference>
<sequence>MDTARPRPVTVGVFDSGVGGLSVLRALHRAMPSVRLVYLADSGYAPYGERDAAYVIERSELITSFLVGQGAALVVIACNTATAAAARHLRERHPGVPFVGVEPGVKPALAMSRNKRIGVLATTGTLRSEKFQRLIAPYREHAQLHLQPCPGLAQAIEAGDTAAHDVRALAQRYCEPLRQADVDTVVLGCTHYPFAMEALRAALGPEVILVDTAEPVARHARRLLEEREGPDVFGCEPAETVAYTTGDVAVLRRIVDAWLDFPVQVRAAPASLTGPSPAQP</sequence>
<dbReference type="InterPro" id="IPR001920">
    <property type="entry name" value="Asp/Glu_race"/>
</dbReference>
<organism evidence="8 9">
    <name type="scientific">Caldimonas aquatica</name>
    <dbReference type="NCBI Taxonomy" id="376175"/>
    <lineage>
        <taxon>Bacteria</taxon>
        <taxon>Pseudomonadati</taxon>
        <taxon>Pseudomonadota</taxon>
        <taxon>Betaproteobacteria</taxon>
        <taxon>Burkholderiales</taxon>
        <taxon>Sphaerotilaceae</taxon>
        <taxon>Caldimonas</taxon>
    </lineage>
</organism>
<comment type="catalytic activity">
    <reaction evidence="1 7">
        <text>L-glutamate = D-glutamate</text>
        <dbReference type="Rhea" id="RHEA:12813"/>
        <dbReference type="ChEBI" id="CHEBI:29985"/>
        <dbReference type="ChEBI" id="CHEBI:29986"/>
        <dbReference type="EC" id="5.1.1.3"/>
    </reaction>
</comment>
<dbReference type="SUPFAM" id="SSF53681">
    <property type="entry name" value="Aspartate/glutamate racemase"/>
    <property type="match status" value="2"/>
</dbReference>
<dbReference type="PROSITE" id="PS00923">
    <property type="entry name" value="ASP_GLU_RACEMASE_1"/>
    <property type="match status" value="1"/>
</dbReference>
<evidence type="ECO:0000313" key="9">
    <source>
        <dbReference type="Proteomes" id="UP001163266"/>
    </source>
</evidence>
<accession>A0ABY6MN28</accession>
<dbReference type="Pfam" id="PF01177">
    <property type="entry name" value="Asp_Glu_race"/>
    <property type="match status" value="1"/>
</dbReference>
<name>A0ABY6MN28_9BURK</name>
<evidence type="ECO:0000256" key="5">
    <source>
        <dbReference type="ARBA" id="ARBA00023235"/>
    </source>
</evidence>
<reference evidence="8" key="1">
    <citation type="submission" date="2022-10" db="EMBL/GenBank/DDBJ databases">
        <title>Complete genome sequence of Schlegelella aquatica LMG 23380.</title>
        <authorList>
            <person name="Musilova J."/>
            <person name="Kourilova X."/>
            <person name="Bezdicek M."/>
            <person name="Hermankova K."/>
            <person name="Obruca S."/>
            <person name="Sedlar K."/>
        </authorList>
    </citation>
    <scope>NUCLEOTIDE SEQUENCE</scope>
    <source>
        <strain evidence="8">LMG 23380</strain>
    </source>
</reference>
<gene>
    <name evidence="7 8" type="primary">murI</name>
    <name evidence="8" type="ORF">OMP39_09435</name>
</gene>
<evidence type="ECO:0000256" key="2">
    <source>
        <dbReference type="ARBA" id="ARBA00013090"/>
    </source>
</evidence>
<evidence type="ECO:0000256" key="4">
    <source>
        <dbReference type="ARBA" id="ARBA00022984"/>
    </source>
</evidence>
<evidence type="ECO:0000256" key="3">
    <source>
        <dbReference type="ARBA" id="ARBA00022960"/>
    </source>
</evidence>
<comment type="similarity">
    <text evidence="7">Belongs to the aspartate/glutamate racemases family.</text>
</comment>
<feature type="binding site" evidence="7">
    <location>
        <begin position="15"/>
        <end position="16"/>
    </location>
    <ligand>
        <name>substrate</name>
    </ligand>
</feature>
<feature type="binding site" evidence="7">
    <location>
        <begin position="190"/>
        <end position="191"/>
    </location>
    <ligand>
        <name>substrate</name>
    </ligand>
</feature>
<dbReference type="PANTHER" id="PTHR21198:SF2">
    <property type="entry name" value="GLUTAMATE RACEMASE"/>
    <property type="match status" value="1"/>
</dbReference>
<dbReference type="PANTHER" id="PTHR21198">
    <property type="entry name" value="GLUTAMATE RACEMASE"/>
    <property type="match status" value="1"/>
</dbReference>
<evidence type="ECO:0000256" key="1">
    <source>
        <dbReference type="ARBA" id="ARBA00001602"/>
    </source>
</evidence>
<evidence type="ECO:0000256" key="7">
    <source>
        <dbReference type="HAMAP-Rule" id="MF_00258"/>
    </source>
</evidence>